<keyword evidence="2" id="KW-1185">Reference proteome</keyword>
<accession>F9UI33</accession>
<protein>
    <recommendedName>
        <fullName evidence="3">ATP-binding protein</fullName>
    </recommendedName>
</protein>
<dbReference type="AlphaFoldDB" id="F9UI33"/>
<name>F9UI33_9GAMM</name>
<gene>
    <name evidence="1" type="ORF">ThimaDRAFT_4586</name>
</gene>
<dbReference type="PATRIC" id="fig|768671.3.peg.4831"/>
<evidence type="ECO:0008006" key="3">
    <source>
        <dbReference type="Google" id="ProtNLM"/>
    </source>
</evidence>
<organism evidence="1 2">
    <name type="scientific">Thiocapsa marina 5811</name>
    <dbReference type="NCBI Taxonomy" id="768671"/>
    <lineage>
        <taxon>Bacteria</taxon>
        <taxon>Pseudomonadati</taxon>
        <taxon>Pseudomonadota</taxon>
        <taxon>Gammaproteobacteria</taxon>
        <taxon>Chromatiales</taxon>
        <taxon>Chromatiaceae</taxon>
        <taxon>Thiocapsa</taxon>
    </lineage>
</organism>
<dbReference type="EMBL" id="AFWV01000021">
    <property type="protein sequence ID" value="EGV16209.1"/>
    <property type="molecule type" value="Genomic_DNA"/>
</dbReference>
<proteinExistence type="predicted"/>
<reference evidence="1 2" key="1">
    <citation type="submission" date="2011-06" db="EMBL/GenBank/DDBJ databases">
        <title>The draft genome of Thiocapsa marina 5811.</title>
        <authorList>
            <consortium name="US DOE Joint Genome Institute (JGI-PGF)"/>
            <person name="Lucas S."/>
            <person name="Han J."/>
            <person name="Cheng J.-F."/>
            <person name="Goodwin L."/>
            <person name="Pitluck S."/>
            <person name="Peters L."/>
            <person name="Land M.L."/>
            <person name="Hauser L."/>
            <person name="Vogl K."/>
            <person name="Liu Z."/>
            <person name="Imhoff J."/>
            <person name="Thiel V."/>
            <person name="Frigaard N.-U."/>
            <person name="Bryant D."/>
            <person name="Woyke T.J."/>
        </authorList>
    </citation>
    <scope>NUCLEOTIDE SEQUENCE [LARGE SCALE GENOMIC DNA]</scope>
    <source>
        <strain evidence="1 2">5811</strain>
    </source>
</reference>
<dbReference type="Proteomes" id="UP000005459">
    <property type="component" value="Unassembled WGS sequence"/>
</dbReference>
<dbReference type="eggNOG" id="COG1119">
    <property type="taxonomic scope" value="Bacteria"/>
</dbReference>
<evidence type="ECO:0000313" key="2">
    <source>
        <dbReference type="Proteomes" id="UP000005459"/>
    </source>
</evidence>
<evidence type="ECO:0000313" key="1">
    <source>
        <dbReference type="EMBL" id="EGV16209.1"/>
    </source>
</evidence>
<sequence length="1182" mass="132652">MIRAESDTVRSVMEPDTLIQPARQQAQKDRDVTTLDRVIHIGTAYTRSINLTRDADAPELIRAYVPTSRAIQALGRMADGLSAGAHQRAVALIGPYGTGKSVFGLFAAAVLSEPEAEQHSAAMAVLETADPDLAARFRTARPNGRGFLRVAINGIPDSLVRQLMLGLALAVEHSGLPAALIDDVLSAAQPGTPMDHVLHLVGRVQRAWAHAGGSGVLIEIDELGKFLEYESYHPQHREIHLLQLLAEHAHAESAAPLYLLVMLHQAFEYYSQRLGKQLRDEWQKVQGRFESIAFIEPAEQSLRIVGAAFERTAPLAPNLRAQLDRITDALEQHGALPVGLDTTQARALFERCYPLHPITLLILPTLCQKVAQNERTLFSYLGSAEPFGLRERLGRLRMGDWIGPWELYDYFILNQSGSVSDPLTYHRWVEVITALERFDSAPDDPAVDLLKTIGLLNLIGAQRGLKPSEPLLRLLFDQTAPELLQRLEAVSTIHFRSYSQEWRVWQGSDFDLAAALREATAEQVQLSLVDTLNTLAPLRPLVARRATIESGTVRAFTPRFTAADRWPPKSIETDPPARDTLDLWLYLAEAHEAPSLEGAPFRSVVAVCHFTERLHESVARWIALQELPTRHAALHHDPVAQREHRAWLNNAEIETLQLIRALLDEPEALRWYWKGRERPAQERPVTDRRDLQVKLSAWVQNICYPKSPRLRNELINRDRPSPSANLGRKRLIAAMLESPDRPDLGIEKTPAEKSLYLSLLKQSHLHRRSDGETGYALHVPSDPDPCRLKPLWEEIEKILGTAGDRQVGLPEIYSRLQRPPFGAKLGPLPVLIIAYLQANRREVAFYQEGAFCEELTVEQAELLCRRPELFALERFDLGGLRGEIFDRYIKDIVGRVRADATLLDIVRPLVRFISGLPEYTQRCKTLSPEAVQVRDAFQGARSPGALLFEALPRACGIAIDDFTTVDPVRVEPFIVRLREVFKELNDAYPTLLEHWQAELARVLIAAPVTDLAALRAAVTERYQGLDRLTPDRMGLGALIRRLCETVHDSDQAWLESVATLLGKMPPTKWHEETRRLAELRLRDLGNQLQDLERLRLGKVNNRDPDEGAHNGDPLLMKTVDSRHGEITRVIHLSDAQRRSATARAECIAATLADVAESDRLAVLAMLWERFTRTEPSGETAHE</sequence>
<dbReference type="STRING" id="768671.ThimaDRAFT_4586"/>